<protein>
    <recommendedName>
        <fullName evidence="3">Amine oxidase domain-containing protein</fullName>
    </recommendedName>
</protein>
<dbReference type="InterPro" id="IPR036188">
    <property type="entry name" value="FAD/NAD-bd_sf"/>
</dbReference>
<reference evidence="1 2" key="1">
    <citation type="submission" date="2014-04" db="EMBL/GenBank/DDBJ databases">
        <authorList>
            <consortium name="DOE Joint Genome Institute"/>
            <person name="Kuo A."/>
            <person name="Tarkka M."/>
            <person name="Buscot F."/>
            <person name="Kohler A."/>
            <person name="Nagy L.G."/>
            <person name="Floudas D."/>
            <person name="Copeland A."/>
            <person name="Barry K.W."/>
            <person name="Cichocki N."/>
            <person name="Veneault-Fourrey C."/>
            <person name="LaButti K."/>
            <person name="Lindquist E.A."/>
            <person name="Lipzen A."/>
            <person name="Lundell T."/>
            <person name="Morin E."/>
            <person name="Murat C."/>
            <person name="Sun H."/>
            <person name="Tunlid A."/>
            <person name="Henrissat B."/>
            <person name="Grigoriev I.V."/>
            <person name="Hibbett D.S."/>
            <person name="Martin F."/>
            <person name="Nordberg H.P."/>
            <person name="Cantor M.N."/>
            <person name="Hua S.X."/>
        </authorList>
    </citation>
    <scope>NUCLEOTIDE SEQUENCE [LARGE SCALE GENOMIC DNA]</scope>
    <source>
        <strain evidence="1 2">F 1598</strain>
    </source>
</reference>
<dbReference type="EMBL" id="KN833009">
    <property type="protein sequence ID" value="KIM79564.1"/>
    <property type="molecule type" value="Genomic_DNA"/>
</dbReference>
<evidence type="ECO:0000313" key="1">
    <source>
        <dbReference type="EMBL" id="KIM79564.1"/>
    </source>
</evidence>
<dbReference type="Gene3D" id="1.10.405.20">
    <property type="match status" value="1"/>
</dbReference>
<reference evidence="2" key="2">
    <citation type="submission" date="2015-01" db="EMBL/GenBank/DDBJ databases">
        <title>Evolutionary Origins and Diversification of the Mycorrhizal Mutualists.</title>
        <authorList>
            <consortium name="DOE Joint Genome Institute"/>
            <consortium name="Mycorrhizal Genomics Consortium"/>
            <person name="Kohler A."/>
            <person name="Kuo A."/>
            <person name="Nagy L.G."/>
            <person name="Floudas D."/>
            <person name="Copeland A."/>
            <person name="Barry K.W."/>
            <person name="Cichocki N."/>
            <person name="Veneault-Fourrey C."/>
            <person name="LaButti K."/>
            <person name="Lindquist E.A."/>
            <person name="Lipzen A."/>
            <person name="Lundell T."/>
            <person name="Morin E."/>
            <person name="Murat C."/>
            <person name="Riley R."/>
            <person name="Ohm R."/>
            <person name="Sun H."/>
            <person name="Tunlid A."/>
            <person name="Henrissat B."/>
            <person name="Grigoriev I.V."/>
            <person name="Hibbett D.S."/>
            <person name="Martin F."/>
        </authorList>
    </citation>
    <scope>NUCLEOTIDE SEQUENCE [LARGE SCALE GENOMIC DNA]</scope>
    <source>
        <strain evidence="2">F 1598</strain>
    </source>
</reference>
<dbReference type="OrthoDB" id="3340973at2759"/>
<proteinExistence type="predicted"/>
<dbReference type="HOGENOM" id="CLU_028280_0_0_1"/>
<dbReference type="SUPFAM" id="SSF51905">
    <property type="entry name" value="FAD/NAD(P)-binding domain"/>
    <property type="match status" value="1"/>
</dbReference>
<gene>
    <name evidence="1" type="ORF">PILCRDRAFT_74371</name>
</gene>
<sequence>MLGCIAAVAGANPAHNDHVITRDICVIGGGAAGTYAAVRLGDMNQSVIVIEHKDRLGGNTQTFTDPITGAKADIGVQVWHVLDIVKNFFSRFNVPLTTTQTTASSVEFIDFTNGAKLKGYPGNQGNLTVALQAYAAQLAKYPFLDAGFDLPDPVPTDLLMPFGDFVAKYNLSAAMTVLPDFAAGLGTLTKYPTLYFMKVAGLTILQSIQTGFYTTAHHDNSEIYQNAQAALLAADSLLLNSHIVATERGNNGGPVKLVVSTPSGHRVIQAKKIIFAIPPTLENLHNFDIDSEERHLFEQFSTTGYYTGLLRNSGVPANAGTITDRGLHTTFHVPKLPNIFSTYASAILGLQQVFYGSDTVLPIDQVKHSIITTMQQIFPNATATVPPVFAVFSSHSPFVFMVPSSAIKAGFYRKLSNLQGHRHMFYAGAAFQTQDSSLIWQFIEGLLPHVVA</sequence>
<organism evidence="1 2">
    <name type="scientific">Piloderma croceum (strain F 1598)</name>
    <dbReference type="NCBI Taxonomy" id="765440"/>
    <lineage>
        <taxon>Eukaryota</taxon>
        <taxon>Fungi</taxon>
        <taxon>Dikarya</taxon>
        <taxon>Basidiomycota</taxon>
        <taxon>Agaricomycotina</taxon>
        <taxon>Agaricomycetes</taxon>
        <taxon>Agaricomycetidae</taxon>
        <taxon>Atheliales</taxon>
        <taxon>Atheliaceae</taxon>
        <taxon>Piloderma</taxon>
    </lineage>
</organism>
<dbReference type="Gene3D" id="3.50.50.60">
    <property type="entry name" value="FAD/NAD(P)-binding domain"/>
    <property type="match status" value="1"/>
</dbReference>
<dbReference type="Pfam" id="PF13450">
    <property type="entry name" value="NAD_binding_8"/>
    <property type="match status" value="1"/>
</dbReference>
<name>A0A0C3FIF8_PILCF</name>
<accession>A0A0C3FIF8</accession>
<dbReference type="Proteomes" id="UP000054166">
    <property type="component" value="Unassembled WGS sequence"/>
</dbReference>
<evidence type="ECO:0000313" key="2">
    <source>
        <dbReference type="Proteomes" id="UP000054166"/>
    </source>
</evidence>
<dbReference type="Gene3D" id="3.30.70.1990">
    <property type="match status" value="1"/>
</dbReference>
<evidence type="ECO:0008006" key="3">
    <source>
        <dbReference type="Google" id="ProtNLM"/>
    </source>
</evidence>
<dbReference type="AlphaFoldDB" id="A0A0C3FIF8"/>
<keyword evidence="2" id="KW-1185">Reference proteome</keyword>
<dbReference type="InParanoid" id="A0A0C3FIF8"/>